<dbReference type="SUPFAM" id="SSF52540">
    <property type="entry name" value="P-loop containing nucleoside triphosphate hydrolases"/>
    <property type="match status" value="1"/>
</dbReference>
<proteinExistence type="predicted"/>
<comment type="caution">
    <text evidence="1">The sequence shown here is derived from an EMBL/GenBank/DDBJ whole genome shotgun (WGS) entry which is preliminary data.</text>
</comment>
<gene>
    <name evidence="1" type="ORF">NDI56_14190</name>
</gene>
<sequence>MEKERLLKSLDFGQVDAESENNLTDLFVKTREFERVPDSDTQLIKGAKGSGKSAIFKLFTEHEDYAREKLPNKFPENLSIIKATGGESFKTVLGEDLKNLVEEDGFDYDKFWRLYISLKIASQIGSEGYSATDELGTVLQKLGEQPDHRVLPFGKRMWQAFIGSPPTNGNISIKDLTINFEHESDIDIRQLLLQEQEFLEERNKQVWLLFDQIDELQSQHPEKRKEMLEALFRTQLSFMRDPFSNIHLKVLIRSDIWKDLSFVNMDKFLGKQINLGWNSGILIKLINKRMLSSPEVKEYVSDTISKDLDADIVDQYDIETQKRIFYAVFADQVYSGPKEADLFDWIRDRIKDGLDGHYPRELISFCNVAKENQIKENPNPNKKLIEGNSVKDAYYTVSEQRVNTYLGEFGEIEEHVNSFEGMRQKEFTRDELSELFEDLSPYGDEAITKLYELGVLKPKDGRGRNADKFEIPPLYRDGLGLVLRGRP</sequence>
<accession>A0ABU2FE66</accession>
<dbReference type="Proteomes" id="UP001259659">
    <property type="component" value="Unassembled WGS sequence"/>
</dbReference>
<reference evidence="1 2" key="1">
    <citation type="submission" date="2022-06" db="EMBL/GenBank/DDBJ databases">
        <title>Haloarcula sp. a new haloarchaeum isolate from saline soil.</title>
        <authorList>
            <person name="Strakova D."/>
            <person name="Galisteo C."/>
            <person name="Sanchez-Porro C."/>
            <person name="Ventosa A."/>
        </authorList>
    </citation>
    <scope>NUCLEOTIDE SEQUENCE [LARGE SCALE GENOMIC DNA]</scope>
    <source>
        <strain evidence="1 2">S1CR25-12</strain>
    </source>
</reference>
<protein>
    <submittedName>
        <fullName evidence="1">Uncharacterized protein</fullName>
    </submittedName>
</protein>
<dbReference type="EMBL" id="JAMQON010000004">
    <property type="protein sequence ID" value="MDS0260552.1"/>
    <property type="molecule type" value="Genomic_DNA"/>
</dbReference>
<name>A0ABU2FE66_9EURY</name>
<dbReference type="NCBIfam" id="NF047389">
    <property type="entry name" value="ATPase_Sll1717"/>
    <property type="match status" value="1"/>
</dbReference>
<organism evidence="1 2">
    <name type="scientific">Haloarcula saliterrae</name>
    <dbReference type="NCBI Taxonomy" id="2950534"/>
    <lineage>
        <taxon>Archaea</taxon>
        <taxon>Methanobacteriati</taxon>
        <taxon>Methanobacteriota</taxon>
        <taxon>Stenosarchaea group</taxon>
        <taxon>Halobacteria</taxon>
        <taxon>Halobacteriales</taxon>
        <taxon>Haloarculaceae</taxon>
        <taxon>Haloarcula</taxon>
    </lineage>
</organism>
<dbReference type="InterPro" id="IPR027417">
    <property type="entry name" value="P-loop_NTPase"/>
</dbReference>
<evidence type="ECO:0000313" key="1">
    <source>
        <dbReference type="EMBL" id="MDS0260552.1"/>
    </source>
</evidence>
<dbReference type="RefSeq" id="WP_310920272.1">
    <property type="nucleotide sequence ID" value="NZ_JAMQON010000004.1"/>
</dbReference>
<dbReference type="InterPro" id="IPR059206">
    <property type="entry name" value="Sll1717-like"/>
</dbReference>
<keyword evidence="2" id="KW-1185">Reference proteome</keyword>
<evidence type="ECO:0000313" key="2">
    <source>
        <dbReference type="Proteomes" id="UP001259659"/>
    </source>
</evidence>